<evidence type="ECO:0000313" key="3">
    <source>
        <dbReference type="EMBL" id="KAL3421397.1"/>
    </source>
</evidence>
<dbReference type="InterPro" id="IPR012341">
    <property type="entry name" value="6hp_glycosidase-like_sf"/>
</dbReference>
<dbReference type="EMBL" id="JBFCZG010000006">
    <property type="protein sequence ID" value="KAL3421397.1"/>
    <property type="molecule type" value="Genomic_DNA"/>
</dbReference>
<dbReference type="PANTHER" id="PTHR34987:SF6">
    <property type="entry name" value="ALPHA-L-RHAMNOSIDASE SIX-HAIRPIN GLYCOSIDASE DOMAIN-CONTAINING PROTEIN"/>
    <property type="match status" value="1"/>
</dbReference>
<gene>
    <name evidence="3" type="ORF">PVAG01_07842</name>
</gene>
<dbReference type="Gene3D" id="1.50.10.10">
    <property type="match status" value="1"/>
</dbReference>
<reference evidence="3 4" key="1">
    <citation type="submission" date="2024-06" db="EMBL/GenBank/DDBJ databases">
        <title>Complete genome of Phlyctema vagabunda strain 19-DSS-EL-015.</title>
        <authorList>
            <person name="Fiorenzani C."/>
        </authorList>
    </citation>
    <scope>NUCLEOTIDE SEQUENCE [LARGE SCALE GENOMIC DNA]</scope>
    <source>
        <strain evidence="3 4">19-DSS-EL-015</strain>
    </source>
</reference>
<feature type="signal peptide" evidence="1">
    <location>
        <begin position="1"/>
        <end position="15"/>
    </location>
</feature>
<feature type="domain" description="Alpha-L-rhamnosidase six-hairpin glycosidase" evidence="2">
    <location>
        <begin position="221"/>
        <end position="359"/>
    </location>
</feature>
<accession>A0ABR4PDM6</accession>
<dbReference type="SUPFAM" id="SSF48208">
    <property type="entry name" value="Six-hairpin glycosidases"/>
    <property type="match status" value="1"/>
</dbReference>
<comment type="caution">
    <text evidence="3">The sequence shown here is derived from an EMBL/GenBank/DDBJ whole genome shotgun (WGS) entry which is preliminary data.</text>
</comment>
<dbReference type="Pfam" id="PF17389">
    <property type="entry name" value="Bac_rhamnosid6H"/>
    <property type="match status" value="1"/>
</dbReference>
<feature type="chain" id="PRO_5046540358" description="Alpha-L-rhamnosidase six-hairpin glycosidase domain-containing protein" evidence="1">
    <location>
        <begin position="16"/>
        <end position="410"/>
    </location>
</feature>
<proteinExistence type="predicted"/>
<organism evidence="3 4">
    <name type="scientific">Phlyctema vagabunda</name>
    <dbReference type="NCBI Taxonomy" id="108571"/>
    <lineage>
        <taxon>Eukaryota</taxon>
        <taxon>Fungi</taxon>
        <taxon>Dikarya</taxon>
        <taxon>Ascomycota</taxon>
        <taxon>Pezizomycotina</taxon>
        <taxon>Leotiomycetes</taxon>
        <taxon>Helotiales</taxon>
        <taxon>Dermateaceae</taxon>
        <taxon>Phlyctema</taxon>
    </lineage>
</organism>
<keyword evidence="4" id="KW-1185">Reference proteome</keyword>
<dbReference type="InterPro" id="IPR008928">
    <property type="entry name" value="6-hairpin_glycosidase_sf"/>
</dbReference>
<protein>
    <recommendedName>
        <fullName evidence="2">Alpha-L-rhamnosidase six-hairpin glycosidase domain-containing protein</fullName>
    </recommendedName>
</protein>
<evidence type="ECO:0000313" key="4">
    <source>
        <dbReference type="Proteomes" id="UP001629113"/>
    </source>
</evidence>
<evidence type="ECO:0000259" key="2">
    <source>
        <dbReference type="Pfam" id="PF17389"/>
    </source>
</evidence>
<evidence type="ECO:0000256" key="1">
    <source>
        <dbReference type="SAM" id="SignalP"/>
    </source>
</evidence>
<sequence>MRSIILLNAVVAVLAVPYSEYILAPSTRNISPVSVLGTNGDVQDAASLTIPQAASSAVFNGVSSVVYDFGKNIAGYITFDVESLSDDALHAFGVTFTESSLWINDTYCDGVQDVGLDLPLVFDVSAPGQYQAPPGRERGGFRYITFVHNSTGSATVANLTVLFTPEPSMQDPANYTGYFNSDNEKLNRVWYAGVYTNQLCTIDPTAGSALQIPTDIWYYNATISNGTSVLVDGGKRDRIVWPGDIFVSGPSIFVSTGNSESIRNGINSLLQIQNDDGKLPYCGDPFHALLTEAMGTYAWSFTYHLYSLIDIYDYYIFTGDLDYVKQTWTQFKLAMKYSLSTIDSSGLANVTSSADWLRFGMGGHNIEVSCLVRLCNIDYKFLIFSTRQTPYSTILLDSESSSPTPSAIPK</sequence>
<name>A0ABR4PDM6_9HELO</name>
<keyword evidence="1" id="KW-0732">Signal</keyword>
<dbReference type="InterPro" id="IPR035396">
    <property type="entry name" value="Bac_rhamnosid6H"/>
</dbReference>
<dbReference type="PANTHER" id="PTHR34987">
    <property type="entry name" value="C, PUTATIVE (AFU_ORTHOLOGUE AFUA_3G02880)-RELATED"/>
    <property type="match status" value="1"/>
</dbReference>
<dbReference type="Proteomes" id="UP001629113">
    <property type="component" value="Unassembled WGS sequence"/>
</dbReference>